<dbReference type="SUPFAM" id="SSF48452">
    <property type="entry name" value="TPR-like"/>
    <property type="match status" value="1"/>
</dbReference>
<dbReference type="RefSeq" id="WP_209694379.1">
    <property type="nucleotide sequence ID" value="NZ_BAAAVU010000021.1"/>
</dbReference>
<dbReference type="Gene3D" id="3.10.450.50">
    <property type="match status" value="1"/>
</dbReference>
<comment type="caution">
    <text evidence="1">The sequence shown here is derived from an EMBL/GenBank/DDBJ whole genome shotgun (WGS) entry which is preliminary data.</text>
</comment>
<proteinExistence type="predicted"/>
<evidence type="ECO:0000313" key="2">
    <source>
        <dbReference type="Proteomes" id="UP000755585"/>
    </source>
</evidence>
<keyword evidence="2" id="KW-1185">Reference proteome</keyword>
<dbReference type="SUPFAM" id="SSF103642">
    <property type="entry name" value="Sec-C motif"/>
    <property type="match status" value="1"/>
</dbReference>
<protein>
    <submittedName>
        <fullName evidence="1">Tetratricopeptide (TPR) repeat protein</fullName>
    </submittedName>
</protein>
<gene>
    <name evidence="1" type="ORF">JOF29_002569</name>
</gene>
<name>A0ABS4UIK3_9ACTN</name>
<dbReference type="Gene3D" id="1.25.40.10">
    <property type="entry name" value="Tetratricopeptide repeat domain"/>
    <property type="match status" value="1"/>
</dbReference>
<evidence type="ECO:0000313" key="1">
    <source>
        <dbReference type="EMBL" id="MBP2351486.1"/>
    </source>
</evidence>
<dbReference type="Pfam" id="PF02810">
    <property type="entry name" value="SEC-C"/>
    <property type="match status" value="1"/>
</dbReference>
<dbReference type="Proteomes" id="UP000755585">
    <property type="component" value="Unassembled WGS sequence"/>
</dbReference>
<dbReference type="InterPro" id="IPR004027">
    <property type="entry name" value="SEC_C_motif"/>
</dbReference>
<reference evidence="1 2" key="1">
    <citation type="submission" date="2021-03" db="EMBL/GenBank/DDBJ databases">
        <title>Sequencing the genomes of 1000 actinobacteria strains.</title>
        <authorList>
            <person name="Klenk H.-P."/>
        </authorList>
    </citation>
    <scope>NUCLEOTIDE SEQUENCE [LARGE SCALE GENOMIC DNA]</scope>
    <source>
        <strain evidence="1 2">DSM 18824</strain>
    </source>
</reference>
<dbReference type="EMBL" id="JAGINT010000001">
    <property type="protein sequence ID" value="MBP2351486.1"/>
    <property type="molecule type" value="Genomic_DNA"/>
</dbReference>
<accession>A0ABS4UIK3</accession>
<organism evidence="1 2">
    <name type="scientific">Kribbella aluminosa</name>
    <dbReference type="NCBI Taxonomy" id="416017"/>
    <lineage>
        <taxon>Bacteria</taxon>
        <taxon>Bacillati</taxon>
        <taxon>Actinomycetota</taxon>
        <taxon>Actinomycetes</taxon>
        <taxon>Propionibacteriales</taxon>
        <taxon>Kribbellaceae</taxon>
        <taxon>Kribbella</taxon>
    </lineage>
</organism>
<dbReference type="InterPro" id="IPR011990">
    <property type="entry name" value="TPR-like_helical_dom_sf"/>
</dbReference>
<sequence>MDDPLADELRNHWMDTKLGRAFALLIIANEHASMGRPERAVAIWQQLISEGGTAGDNARVDHADFLFEAGRESEARSELDAVMTNGRIYNSAWCFAAEMLERRGELDEALFWYEIAAGEMTADDVTSTYRVRDLVSGRRRVKWKLGLPLDGIDLLGEQGDDEALDREADLHELLRLPKVCAGRIEAWDLSEFDDSVRWRTYFIGGSADRYCRMVEAELRAHGARATIATWTYNGLLDCLRDVRIKHDDLPDGRRVQWPPPRNQPCWCGSGVKYKKCCGGPLPAAEPMPAGPQLNRYGGAHGG</sequence>